<protein>
    <submittedName>
        <fullName evidence="5">Methyltransferase domain-containing protein</fullName>
    </submittedName>
</protein>
<dbReference type="GO" id="GO:0008757">
    <property type="term" value="F:S-adenosylmethionine-dependent methyltransferase activity"/>
    <property type="evidence" value="ECO:0007669"/>
    <property type="project" value="InterPro"/>
</dbReference>
<evidence type="ECO:0000313" key="5">
    <source>
        <dbReference type="EMBL" id="SDK05111.1"/>
    </source>
</evidence>
<dbReference type="CDD" id="cd02440">
    <property type="entry name" value="AdoMet_MTases"/>
    <property type="match status" value="1"/>
</dbReference>
<evidence type="ECO:0000259" key="4">
    <source>
        <dbReference type="Pfam" id="PF08241"/>
    </source>
</evidence>
<keyword evidence="2 5" id="KW-0489">Methyltransferase</keyword>
<evidence type="ECO:0000313" key="6">
    <source>
        <dbReference type="Proteomes" id="UP000242700"/>
    </source>
</evidence>
<dbReference type="PANTHER" id="PTHR44942:SF4">
    <property type="entry name" value="METHYLTRANSFERASE TYPE 11 DOMAIN-CONTAINING PROTEIN"/>
    <property type="match status" value="1"/>
</dbReference>
<dbReference type="EMBL" id="FNFI01000004">
    <property type="protein sequence ID" value="SDK05111.1"/>
    <property type="molecule type" value="Genomic_DNA"/>
</dbReference>
<organism evidence="5 6">
    <name type="scientific">Jeotgalicoccus aerolatus</name>
    <dbReference type="NCBI Taxonomy" id="709510"/>
    <lineage>
        <taxon>Bacteria</taxon>
        <taxon>Bacillati</taxon>
        <taxon>Bacillota</taxon>
        <taxon>Bacilli</taxon>
        <taxon>Bacillales</taxon>
        <taxon>Staphylococcaceae</taxon>
        <taxon>Jeotgalicoccus</taxon>
    </lineage>
</organism>
<dbReference type="InterPro" id="IPR013216">
    <property type="entry name" value="Methyltransf_11"/>
</dbReference>
<dbReference type="Gene3D" id="3.40.50.150">
    <property type="entry name" value="Vaccinia Virus protein VP39"/>
    <property type="match status" value="1"/>
</dbReference>
<dbReference type="AlphaFoldDB" id="A0A1G8YQQ7"/>
<comment type="similarity">
    <text evidence="1">Belongs to the methyltransferase superfamily.</text>
</comment>
<evidence type="ECO:0000256" key="2">
    <source>
        <dbReference type="ARBA" id="ARBA00022603"/>
    </source>
</evidence>
<reference evidence="6" key="1">
    <citation type="submission" date="2016-10" db="EMBL/GenBank/DDBJ databases">
        <authorList>
            <person name="Varghese N."/>
            <person name="Submissions S."/>
        </authorList>
    </citation>
    <scope>NUCLEOTIDE SEQUENCE [LARGE SCALE GENOMIC DNA]</scope>
    <source>
        <strain evidence="6">CGMCC 1.8911</strain>
    </source>
</reference>
<keyword evidence="3 5" id="KW-0808">Transferase</keyword>
<dbReference type="InterPro" id="IPR029063">
    <property type="entry name" value="SAM-dependent_MTases_sf"/>
</dbReference>
<evidence type="ECO:0000256" key="3">
    <source>
        <dbReference type="ARBA" id="ARBA00022679"/>
    </source>
</evidence>
<evidence type="ECO:0000256" key="1">
    <source>
        <dbReference type="ARBA" id="ARBA00008361"/>
    </source>
</evidence>
<name>A0A1G8YQQ7_9STAP</name>
<feature type="domain" description="Methyltransferase type 11" evidence="4">
    <location>
        <begin position="41"/>
        <end position="133"/>
    </location>
</feature>
<dbReference type="STRING" id="586411.SAMN05216187_104179"/>
<sequence length="263" mass="30535">MKTNFHNYAEEYFKHRNDIPSAFFEELTKRNIELSGSKVADIGAGPGFVSKVLSEHGAIVDAVEPSEEFIKIGKKYVGDDDRISFTKGTAEHTGLNDDTYDIVIVMRAWHWFESDKASKEMRRILKPDGLLIVADIGFKVASKMMKDSMRIVKKNSKHEELRPAGSKEDSIQMINGFPVEWFSDWRHERLDLEEFFKHEYRIKFTDQEWLGRLGTSSWLVSFKKKQMDKTMEKISEQLDSKNNESKHKVPHVLNVAILKNKYK</sequence>
<dbReference type="GO" id="GO:0032259">
    <property type="term" value="P:methylation"/>
    <property type="evidence" value="ECO:0007669"/>
    <property type="project" value="UniProtKB-KW"/>
</dbReference>
<dbReference type="SUPFAM" id="SSF53335">
    <property type="entry name" value="S-adenosyl-L-methionine-dependent methyltransferases"/>
    <property type="match status" value="1"/>
</dbReference>
<proteinExistence type="inferred from homology"/>
<dbReference type="Pfam" id="PF08241">
    <property type="entry name" value="Methyltransf_11"/>
    <property type="match status" value="1"/>
</dbReference>
<dbReference type="OrthoDB" id="9797252at2"/>
<dbReference type="Proteomes" id="UP000242700">
    <property type="component" value="Unassembled WGS sequence"/>
</dbReference>
<accession>A0A1G8YQQ7</accession>
<dbReference type="InterPro" id="IPR051052">
    <property type="entry name" value="Diverse_substrate_MTase"/>
</dbReference>
<dbReference type="PANTHER" id="PTHR44942">
    <property type="entry name" value="METHYLTRANSF_11 DOMAIN-CONTAINING PROTEIN"/>
    <property type="match status" value="1"/>
</dbReference>
<dbReference type="RefSeq" id="WP_092596561.1">
    <property type="nucleotide sequence ID" value="NZ_FNFI01000004.1"/>
</dbReference>
<gene>
    <name evidence="5" type="ORF">SAMN05216187_104179</name>
</gene>